<dbReference type="PANTHER" id="PTHR12707">
    <property type="entry name" value="PINN"/>
    <property type="match status" value="1"/>
</dbReference>
<keyword evidence="3" id="KW-0507">mRNA processing</keyword>
<evidence type="ECO:0000256" key="4">
    <source>
        <dbReference type="ARBA" id="ARBA00023015"/>
    </source>
</evidence>
<feature type="region of interest" description="Disordered" evidence="8">
    <location>
        <begin position="1"/>
        <end position="44"/>
    </location>
</feature>
<dbReference type="Pfam" id="PF04696">
    <property type="entry name" value="Pinin_SDK_memA"/>
    <property type="match status" value="1"/>
</dbReference>
<dbReference type="PANTHER" id="PTHR12707:SF0">
    <property type="entry name" value="PININ"/>
    <property type="match status" value="1"/>
</dbReference>
<feature type="compositionally biased region" description="Basic and acidic residues" evidence="8">
    <location>
        <begin position="224"/>
        <end position="297"/>
    </location>
</feature>
<dbReference type="AlphaFoldDB" id="A0A0D0AHB0"/>
<feature type="compositionally biased region" description="Basic and acidic residues" evidence="8">
    <location>
        <begin position="89"/>
        <end position="113"/>
    </location>
</feature>
<comment type="subcellular location">
    <subcellularLocation>
        <location evidence="1">Nucleus</location>
    </subcellularLocation>
</comment>
<keyword evidence="4" id="KW-0805">Transcription regulation</keyword>
<dbReference type="EMBL" id="KN835893">
    <property type="protein sequence ID" value="KIK33667.1"/>
    <property type="molecule type" value="Genomic_DNA"/>
</dbReference>
<keyword evidence="5" id="KW-0804">Transcription</keyword>
<evidence type="ECO:0000256" key="1">
    <source>
        <dbReference type="ARBA" id="ARBA00004123"/>
    </source>
</evidence>
<dbReference type="STRING" id="930992.A0A0D0AHB0"/>
<accession>A0A0D0AHB0</accession>
<comment type="similarity">
    <text evidence="2">Belongs to the pinin family.</text>
</comment>
<reference evidence="10 11" key="1">
    <citation type="submission" date="2014-04" db="EMBL/GenBank/DDBJ databases">
        <authorList>
            <consortium name="DOE Joint Genome Institute"/>
            <person name="Kuo A."/>
            <person name="Ruytinx J."/>
            <person name="Rineau F."/>
            <person name="Colpaert J."/>
            <person name="Kohler A."/>
            <person name="Nagy L.G."/>
            <person name="Floudas D."/>
            <person name="Copeland A."/>
            <person name="Barry K.W."/>
            <person name="Cichocki N."/>
            <person name="Veneault-Fourrey C."/>
            <person name="LaButti K."/>
            <person name="Lindquist E.A."/>
            <person name="Lipzen A."/>
            <person name="Lundell T."/>
            <person name="Morin E."/>
            <person name="Murat C."/>
            <person name="Sun H."/>
            <person name="Tunlid A."/>
            <person name="Henrissat B."/>
            <person name="Grigoriev I.V."/>
            <person name="Hibbett D.S."/>
            <person name="Martin F."/>
            <person name="Nordberg H.P."/>
            <person name="Cantor M.N."/>
            <person name="Hua S.X."/>
        </authorList>
    </citation>
    <scope>NUCLEOTIDE SEQUENCE [LARGE SCALE GENOMIC DNA]</scope>
    <source>
        <strain evidence="10 11">UH-Slu-Lm8-n1</strain>
    </source>
</reference>
<evidence type="ECO:0000256" key="7">
    <source>
        <dbReference type="ARBA" id="ARBA00023242"/>
    </source>
</evidence>
<dbReference type="InParanoid" id="A0A0D0AHB0"/>
<feature type="region of interest" description="Disordered" evidence="8">
    <location>
        <begin position="86"/>
        <end position="113"/>
    </location>
</feature>
<evidence type="ECO:0000313" key="10">
    <source>
        <dbReference type="EMBL" id="KIK33667.1"/>
    </source>
</evidence>
<proteinExistence type="inferred from homology"/>
<organism evidence="10 11">
    <name type="scientific">Suillus luteus UH-Slu-Lm8-n1</name>
    <dbReference type="NCBI Taxonomy" id="930992"/>
    <lineage>
        <taxon>Eukaryota</taxon>
        <taxon>Fungi</taxon>
        <taxon>Dikarya</taxon>
        <taxon>Basidiomycota</taxon>
        <taxon>Agaricomycotina</taxon>
        <taxon>Agaricomycetes</taxon>
        <taxon>Agaricomycetidae</taxon>
        <taxon>Boletales</taxon>
        <taxon>Suillineae</taxon>
        <taxon>Suillaceae</taxon>
        <taxon>Suillus</taxon>
    </lineage>
</organism>
<name>A0A0D0AHB0_9AGAM</name>
<evidence type="ECO:0000256" key="8">
    <source>
        <dbReference type="SAM" id="MobiDB-lite"/>
    </source>
</evidence>
<evidence type="ECO:0000256" key="2">
    <source>
        <dbReference type="ARBA" id="ARBA00010386"/>
    </source>
</evidence>
<keyword evidence="6" id="KW-0508">mRNA splicing</keyword>
<feature type="compositionally biased region" description="Basic and acidic residues" evidence="8">
    <location>
        <begin position="13"/>
        <end position="23"/>
    </location>
</feature>
<dbReference type="GO" id="GO:0071013">
    <property type="term" value="C:catalytic step 2 spliceosome"/>
    <property type="evidence" value="ECO:0007669"/>
    <property type="project" value="TreeGrafter"/>
</dbReference>
<evidence type="ECO:0000256" key="3">
    <source>
        <dbReference type="ARBA" id="ARBA00022664"/>
    </source>
</evidence>
<evidence type="ECO:0000256" key="6">
    <source>
        <dbReference type="ARBA" id="ARBA00023187"/>
    </source>
</evidence>
<keyword evidence="11" id="KW-1185">Reference proteome</keyword>
<dbReference type="Proteomes" id="UP000054485">
    <property type="component" value="Unassembled WGS sequence"/>
</dbReference>
<gene>
    <name evidence="10" type="ORF">CY34DRAFT_813470</name>
</gene>
<evidence type="ECO:0000259" key="9">
    <source>
        <dbReference type="Pfam" id="PF04696"/>
    </source>
</evidence>
<dbReference type="OrthoDB" id="330772at2759"/>
<dbReference type="GO" id="GO:0006397">
    <property type="term" value="P:mRNA processing"/>
    <property type="evidence" value="ECO:0007669"/>
    <property type="project" value="UniProtKB-KW"/>
</dbReference>
<dbReference type="InterPro" id="IPR039853">
    <property type="entry name" value="Pinin"/>
</dbReference>
<feature type="region of interest" description="Disordered" evidence="8">
    <location>
        <begin position="224"/>
        <end position="305"/>
    </location>
</feature>
<evidence type="ECO:0000313" key="11">
    <source>
        <dbReference type="Proteomes" id="UP000054485"/>
    </source>
</evidence>
<sequence length="305" mass="35278">MSTQLKSPTDAKLNTDIRDKMDTEQEPDSQPARKRPRIDLGVGERKRGKSMFGIVLGTLNKAKIEDKERNASEAAKKRQMIDQRLQAKLRKETDSVRRSEEAKKDRNTANRKEEELQLKDSIYKLRRTHLPLYSHFLCTSDDIQSTDSMEDQPSSITLLALPTRSHPPPLFYLPAILTATQETFLEKRKIKVKEAAESEWSTFREERTAGIDEIKELRLRVADEDARRRKEKKDETEADEKTQVNKDEEMASDELRPSGLKAEERDSKTEEKTEERESKMEEMEVDVGTKEESGMRADDEDAVEY</sequence>
<evidence type="ECO:0000256" key="5">
    <source>
        <dbReference type="ARBA" id="ARBA00023163"/>
    </source>
</evidence>
<dbReference type="GO" id="GO:0008380">
    <property type="term" value="P:RNA splicing"/>
    <property type="evidence" value="ECO:0007669"/>
    <property type="project" value="UniProtKB-KW"/>
</dbReference>
<reference evidence="11" key="2">
    <citation type="submission" date="2015-01" db="EMBL/GenBank/DDBJ databases">
        <title>Evolutionary Origins and Diversification of the Mycorrhizal Mutualists.</title>
        <authorList>
            <consortium name="DOE Joint Genome Institute"/>
            <consortium name="Mycorrhizal Genomics Consortium"/>
            <person name="Kohler A."/>
            <person name="Kuo A."/>
            <person name="Nagy L.G."/>
            <person name="Floudas D."/>
            <person name="Copeland A."/>
            <person name="Barry K.W."/>
            <person name="Cichocki N."/>
            <person name="Veneault-Fourrey C."/>
            <person name="LaButti K."/>
            <person name="Lindquist E.A."/>
            <person name="Lipzen A."/>
            <person name="Lundell T."/>
            <person name="Morin E."/>
            <person name="Murat C."/>
            <person name="Riley R."/>
            <person name="Ohm R."/>
            <person name="Sun H."/>
            <person name="Tunlid A."/>
            <person name="Henrissat B."/>
            <person name="Grigoriev I.V."/>
            <person name="Hibbett D.S."/>
            <person name="Martin F."/>
        </authorList>
    </citation>
    <scope>NUCLEOTIDE SEQUENCE [LARGE SCALE GENOMIC DNA]</scope>
    <source>
        <strain evidence="11">UH-Slu-Lm8-n1</strain>
    </source>
</reference>
<feature type="domain" description="Pinin/SDK/MemA protein" evidence="9">
    <location>
        <begin position="44"/>
        <end position="188"/>
    </location>
</feature>
<protein>
    <recommendedName>
        <fullName evidence="9">Pinin/SDK/MemA protein domain-containing protein</fullName>
    </recommendedName>
</protein>
<dbReference type="InterPro" id="IPR006786">
    <property type="entry name" value="Pinin_SDK_MemA"/>
</dbReference>
<keyword evidence="7" id="KW-0539">Nucleus</keyword>
<dbReference type="HOGENOM" id="CLU_068517_0_0_1"/>